<feature type="compositionally biased region" description="Low complexity" evidence="4">
    <location>
        <begin position="765"/>
        <end position="791"/>
    </location>
</feature>
<evidence type="ECO:0000313" key="8">
    <source>
        <dbReference type="Proteomes" id="UP000054538"/>
    </source>
</evidence>
<dbReference type="GO" id="GO:0050295">
    <property type="term" value="F:steryl-beta-glucosidase activity"/>
    <property type="evidence" value="ECO:0007669"/>
    <property type="project" value="TreeGrafter"/>
</dbReference>
<dbReference type="Pfam" id="PF18564">
    <property type="entry name" value="Glyco_hydro_5_C"/>
    <property type="match status" value="1"/>
</dbReference>
<keyword evidence="8" id="KW-1185">Reference proteome</keyword>
<feature type="domain" description="Glycoside hydrolase family 5" evidence="5">
    <location>
        <begin position="69"/>
        <end position="132"/>
    </location>
</feature>
<evidence type="ECO:0000256" key="3">
    <source>
        <dbReference type="ARBA" id="ARBA00023295"/>
    </source>
</evidence>
<accession>A0A0D0EB18</accession>
<dbReference type="HOGENOM" id="CLU_009024_0_1_1"/>
<dbReference type="PANTHER" id="PTHR31308:SF6">
    <property type="entry name" value="GLYCOSIDE HYDROLASE FAMILY 5 C-TERMINAL DOMAIN-CONTAINING PROTEIN"/>
    <property type="match status" value="1"/>
</dbReference>
<proteinExistence type="inferred from homology"/>
<dbReference type="Gene3D" id="2.60.40.1180">
    <property type="entry name" value="Golgi alpha-mannosidase II"/>
    <property type="match status" value="1"/>
</dbReference>
<evidence type="ECO:0000259" key="6">
    <source>
        <dbReference type="Pfam" id="PF18564"/>
    </source>
</evidence>
<protein>
    <submittedName>
        <fullName evidence="7">Glycoside hydrolase family 5 protein</fullName>
    </submittedName>
</protein>
<dbReference type="SUPFAM" id="SSF51445">
    <property type="entry name" value="(Trans)glycosidases"/>
    <property type="match status" value="1"/>
</dbReference>
<dbReference type="AlphaFoldDB" id="A0A0D0EB18"/>
<feature type="domain" description="Glycoside hydrolase family 5 C-terminal" evidence="6">
    <location>
        <begin position="671"/>
        <end position="744"/>
    </location>
</feature>
<keyword evidence="3" id="KW-0326">Glycosidase</keyword>
<reference evidence="7 8" key="1">
    <citation type="submission" date="2014-04" db="EMBL/GenBank/DDBJ databases">
        <authorList>
            <consortium name="DOE Joint Genome Institute"/>
            <person name="Kuo A."/>
            <person name="Kohler A."/>
            <person name="Jargeat P."/>
            <person name="Nagy L.G."/>
            <person name="Floudas D."/>
            <person name="Copeland A."/>
            <person name="Barry K.W."/>
            <person name="Cichocki N."/>
            <person name="Veneault-Fourrey C."/>
            <person name="LaButti K."/>
            <person name="Lindquist E.A."/>
            <person name="Lipzen A."/>
            <person name="Lundell T."/>
            <person name="Morin E."/>
            <person name="Murat C."/>
            <person name="Sun H."/>
            <person name="Tunlid A."/>
            <person name="Henrissat B."/>
            <person name="Grigoriev I.V."/>
            <person name="Hibbett D.S."/>
            <person name="Martin F."/>
            <person name="Nordberg H.P."/>
            <person name="Cantor M.N."/>
            <person name="Hua S.X."/>
        </authorList>
    </citation>
    <scope>NUCLEOTIDE SEQUENCE [LARGE SCALE GENOMIC DNA]</scope>
    <source>
        <strain evidence="7 8">Ve08.2h10</strain>
    </source>
</reference>
<evidence type="ECO:0000256" key="4">
    <source>
        <dbReference type="SAM" id="MobiDB-lite"/>
    </source>
</evidence>
<dbReference type="STRING" id="930991.A0A0D0EB18"/>
<feature type="compositionally biased region" description="Basic and acidic residues" evidence="4">
    <location>
        <begin position="754"/>
        <end position="764"/>
    </location>
</feature>
<reference evidence="8" key="2">
    <citation type="submission" date="2015-01" db="EMBL/GenBank/DDBJ databases">
        <title>Evolutionary Origins and Diversification of the Mycorrhizal Mutualists.</title>
        <authorList>
            <consortium name="DOE Joint Genome Institute"/>
            <consortium name="Mycorrhizal Genomics Consortium"/>
            <person name="Kohler A."/>
            <person name="Kuo A."/>
            <person name="Nagy L.G."/>
            <person name="Floudas D."/>
            <person name="Copeland A."/>
            <person name="Barry K.W."/>
            <person name="Cichocki N."/>
            <person name="Veneault-Fourrey C."/>
            <person name="LaButti K."/>
            <person name="Lindquist E.A."/>
            <person name="Lipzen A."/>
            <person name="Lundell T."/>
            <person name="Morin E."/>
            <person name="Murat C."/>
            <person name="Riley R."/>
            <person name="Ohm R."/>
            <person name="Sun H."/>
            <person name="Tunlid A."/>
            <person name="Henrissat B."/>
            <person name="Grigoriev I.V."/>
            <person name="Hibbett D.S."/>
            <person name="Martin F."/>
        </authorList>
    </citation>
    <scope>NUCLEOTIDE SEQUENCE [LARGE SCALE GENOMIC DNA]</scope>
    <source>
        <strain evidence="8">Ve08.2h10</strain>
    </source>
</reference>
<dbReference type="GO" id="GO:0000272">
    <property type="term" value="P:polysaccharide catabolic process"/>
    <property type="evidence" value="ECO:0007669"/>
    <property type="project" value="InterPro"/>
</dbReference>
<dbReference type="InterPro" id="IPR041036">
    <property type="entry name" value="GH5_C"/>
</dbReference>
<comment type="similarity">
    <text evidence="1">Belongs to the glycosyl hydrolase 5 (cellulase A) family.</text>
</comment>
<dbReference type="InterPro" id="IPR017853">
    <property type="entry name" value="GH"/>
</dbReference>
<dbReference type="InterPro" id="IPR052066">
    <property type="entry name" value="Glycosphingolipid_Hydrolases"/>
</dbReference>
<evidence type="ECO:0000256" key="1">
    <source>
        <dbReference type="ARBA" id="ARBA00005641"/>
    </source>
</evidence>
<gene>
    <name evidence="7" type="ORF">PAXRUDRAFT_24807</name>
</gene>
<sequence>MSKDCIYTFDGNFVDSNGRTLLLRGVNLSGSSKAPVDQPSHVLDGFWETAEAGGKSFIGRPLNLDDGSADEHLSRLRGWGFNMIRYPVTWEALEHQGPGMYDYEFMDYTIGVLRKCKEYGFKVYLNPHQDTWSRFTGGSGAPFWTLPACGINPQALTATQAAIIHCEYPTPSAEARDPASLPAMIWSTNYCRLASQTLFALFFGGKTFTPKCVIDGVNIQDYLQSHFARAFGVLAERIRDAGGLLDEVVIGWDSINEPAEGFIGYGDLNVYPTEQGSTLKKGTVPTPIQSFKLGMGIAQTLDNYTFGSFGPKRDGTVTIDPEGIRIWSDSTTEVAGVHPKWGWKRGSEWTLGTCVWALHGVWDIETGYVLQPEYFRYLPASGPSPILMEVHFLQDFFLPQLTLYLSHIRAAHPASIAFIQAPVFAIPPPIPESLLRGRACHSTHYYDGLTLVTRHWNWFNADALGLLRGKYSSPIFAVKVGESAIRACLQSQLGILKEDAVNLGAVQDAGSSEPPVNPRRYPTIIGEIGTPFDMDDKKAYDSSSKSYGDYSNQEKALDASLNATDGPNALNYTVWTYCPDNSHMWGDGWNMEDLSLWSGDDLVGNGRSAAGQHSEAAGSFAAARASSLSLATLAVPSSPYAHLSHMAKTQSLHDHLAFLRDGARAVRAFCRPYPAKIVGTPLNIQFDIGKASFKVTIRVTPADAPQMDEGNEEFAGSSSMAKDESPLPTEIFLPIVHFASDECVSRSLAPLSERTQEVDLEDGRGSASTSGTTTPCTSTGSTLTLPLTTSSKSNKGDSTVLKTKAYDVEVKTSEGTLELCEGEQMLKWFYALPSGEQKDKEVWIEVTRSGGAIKWTKSVPGGTSTRKPREGCAEWLRTLCGDEAPWSCPEECSVM</sequence>
<name>A0A0D0EB18_9AGAM</name>
<dbReference type="InterPro" id="IPR001547">
    <property type="entry name" value="Glyco_hydro_5"/>
</dbReference>
<feature type="region of interest" description="Disordered" evidence="4">
    <location>
        <begin position="754"/>
        <end position="796"/>
    </location>
</feature>
<dbReference type="GO" id="GO:1904462">
    <property type="term" value="P:ergosteryl 3-beta-D-glucoside catabolic process"/>
    <property type="evidence" value="ECO:0007669"/>
    <property type="project" value="TreeGrafter"/>
</dbReference>
<dbReference type="EMBL" id="KN824955">
    <property type="protein sequence ID" value="KIK97040.1"/>
    <property type="molecule type" value="Genomic_DNA"/>
</dbReference>
<evidence type="ECO:0000259" key="5">
    <source>
        <dbReference type="Pfam" id="PF00150"/>
    </source>
</evidence>
<evidence type="ECO:0000256" key="2">
    <source>
        <dbReference type="ARBA" id="ARBA00022801"/>
    </source>
</evidence>
<dbReference type="Pfam" id="PF00150">
    <property type="entry name" value="Cellulase"/>
    <property type="match status" value="1"/>
</dbReference>
<organism evidence="7 8">
    <name type="scientific">Paxillus rubicundulus Ve08.2h10</name>
    <dbReference type="NCBI Taxonomy" id="930991"/>
    <lineage>
        <taxon>Eukaryota</taxon>
        <taxon>Fungi</taxon>
        <taxon>Dikarya</taxon>
        <taxon>Basidiomycota</taxon>
        <taxon>Agaricomycotina</taxon>
        <taxon>Agaricomycetes</taxon>
        <taxon>Agaricomycetidae</taxon>
        <taxon>Boletales</taxon>
        <taxon>Paxilineae</taxon>
        <taxon>Paxillaceae</taxon>
        <taxon>Paxillus</taxon>
    </lineage>
</organism>
<dbReference type="InterPro" id="IPR013780">
    <property type="entry name" value="Glyco_hydro_b"/>
</dbReference>
<dbReference type="OrthoDB" id="9971853at2759"/>
<dbReference type="InParanoid" id="A0A0D0EB18"/>
<dbReference type="PANTHER" id="PTHR31308">
    <property type="match status" value="1"/>
</dbReference>
<dbReference type="Gene3D" id="3.20.20.80">
    <property type="entry name" value="Glycosidases"/>
    <property type="match status" value="1"/>
</dbReference>
<keyword evidence="2 7" id="KW-0378">Hydrolase</keyword>
<evidence type="ECO:0000313" key="7">
    <source>
        <dbReference type="EMBL" id="KIK97040.1"/>
    </source>
</evidence>
<dbReference type="Proteomes" id="UP000054538">
    <property type="component" value="Unassembled WGS sequence"/>
</dbReference>